<reference evidence="4 5" key="1">
    <citation type="submission" date="2017-12" db="EMBL/GenBank/DDBJ databases">
        <title>Hemimetabolous genomes reveal molecular basis of termite eusociality.</title>
        <authorList>
            <person name="Harrison M.C."/>
            <person name="Jongepier E."/>
            <person name="Robertson H.M."/>
            <person name="Arning N."/>
            <person name="Bitard-Feildel T."/>
            <person name="Chao H."/>
            <person name="Childers C.P."/>
            <person name="Dinh H."/>
            <person name="Doddapaneni H."/>
            <person name="Dugan S."/>
            <person name="Gowin J."/>
            <person name="Greiner C."/>
            <person name="Han Y."/>
            <person name="Hu H."/>
            <person name="Hughes D.S.T."/>
            <person name="Huylmans A.-K."/>
            <person name="Kemena C."/>
            <person name="Kremer L.P.M."/>
            <person name="Lee S.L."/>
            <person name="Lopez-Ezquerra A."/>
            <person name="Mallet L."/>
            <person name="Monroy-Kuhn J.M."/>
            <person name="Moser A."/>
            <person name="Murali S.C."/>
            <person name="Muzny D.M."/>
            <person name="Otani S."/>
            <person name="Piulachs M.-D."/>
            <person name="Poelchau M."/>
            <person name="Qu J."/>
            <person name="Schaub F."/>
            <person name="Wada-Katsumata A."/>
            <person name="Worley K.C."/>
            <person name="Xie Q."/>
            <person name="Ylla G."/>
            <person name="Poulsen M."/>
            <person name="Gibbs R.A."/>
            <person name="Schal C."/>
            <person name="Richards S."/>
            <person name="Belles X."/>
            <person name="Korb J."/>
            <person name="Bornberg-Bauer E."/>
        </authorList>
    </citation>
    <scope>NUCLEOTIDE SEQUENCE [LARGE SCALE GENOMIC DNA]</scope>
    <source>
        <tissue evidence="4">Whole body</tissue>
    </source>
</reference>
<keyword evidence="5" id="KW-1185">Reference proteome</keyword>
<organism evidence="4 5">
    <name type="scientific">Cryptotermes secundus</name>
    <dbReference type="NCBI Taxonomy" id="105785"/>
    <lineage>
        <taxon>Eukaryota</taxon>
        <taxon>Metazoa</taxon>
        <taxon>Ecdysozoa</taxon>
        <taxon>Arthropoda</taxon>
        <taxon>Hexapoda</taxon>
        <taxon>Insecta</taxon>
        <taxon>Pterygota</taxon>
        <taxon>Neoptera</taxon>
        <taxon>Polyneoptera</taxon>
        <taxon>Dictyoptera</taxon>
        <taxon>Blattodea</taxon>
        <taxon>Blattoidea</taxon>
        <taxon>Termitoidae</taxon>
        <taxon>Kalotermitidae</taxon>
        <taxon>Cryptotermitinae</taxon>
        <taxon>Cryptotermes</taxon>
    </lineage>
</organism>
<comment type="caution">
    <text evidence="4">The sequence shown here is derived from an EMBL/GenBank/DDBJ whole genome shotgun (WGS) entry which is preliminary data.</text>
</comment>
<dbReference type="InParanoid" id="A0A2J7QXY8"/>
<dbReference type="STRING" id="105785.A0A2J7QXY8"/>
<dbReference type="AlphaFoldDB" id="A0A2J7QXY8"/>
<dbReference type="Pfam" id="PF01562">
    <property type="entry name" value="Pep_M12B_propep"/>
    <property type="match status" value="1"/>
</dbReference>
<accession>A0A2J7QXY8</accession>
<evidence type="ECO:0000256" key="2">
    <source>
        <dbReference type="SAM" id="MobiDB-lite"/>
    </source>
</evidence>
<evidence type="ECO:0000313" key="5">
    <source>
        <dbReference type="Proteomes" id="UP000235965"/>
    </source>
</evidence>
<gene>
    <name evidence="4" type="ORF">B7P43_G03356</name>
</gene>
<sequence>MTRSSVTACRFGGTYCLHLQARKGVEEDEDEMCRACSMNGEKRNAYTILVGKPYGKRPLGRPRRRGKARKLSIDDDEEAAVLRLNPQVEYVKPVKISPLPLHEQDLLYGGDQWAFTSPVTSHTTQATGNGGRHHDVSQPHQPPLRHHSGHFRHKMALLWDPHPQYEFSAFGRDFHLLLAHDSSFVHPDLQVTHVWRNMTIREHPGLRPSGCFYTGTVRGDPHSTVAVSLCHGMVSTGTETLLTFVRPVLLFRLDSVSVFFNQPII</sequence>
<dbReference type="OrthoDB" id="5855429at2759"/>
<protein>
    <recommendedName>
        <fullName evidence="3">Peptidase M12B propeptide domain-containing protein</fullName>
    </recommendedName>
</protein>
<keyword evidence="1" id="KW-1015">Disulfide bond</keyword>
<evidence type="ECO:0000259" key="3">
    <source>
        <dbReference type="Pfam" id="PF01562"/>
    </source>
</evidence>
<evidence type="ECO:0000313" key="4">
    <source>
        <dbReference type="EMBL" id="PNF33441.1"/>
    </source>
</evidence>
<feature type="domain" description="Peptidase M12B propeptide" evidence="3">
    <location>
        <begin position="146"/>
        <end position="218"/>
    </location>
</feature>
<name>A0A2J7QXY8_9NEOP</name>
<evidence type="ECO:0000256" key="1">
    <source>
        <dbReference type="ARBA" id="ARBA00023157"/>
    </source>
</evidence>
<dbReference type="EMBL" id="NEVH01009371">
    <property type="protein sequence ID" value="PNF33441.1"/>
    <property type="molecule type" value="Genomic_DNA"/>
</dbReference>
<proteinExistence type="predicted"/>
<dbReference type="InterPro" id="IPR002870">
    <property type="entry name" value="Peptidase_M12B_N"/>
</dbReference>
<feature type="region of interest" description="Disordered" evidence="2">
    <location>
        <begin position="120"/>
        <end position="143"/>
    </location>
</feature>
<dbReference type="Proteomes" id="UP000235965">
    <property type="component" value="Unassembled WGS sequence"/>
</dbReference>